<dbReference type="InterPro" id="IPR003736">
    <property type="entry name" value="PAAI_dom"/>
</dbReference>
<accession>A0A2H3JLL9</accession>
<dbReference type="Gene3D" id="3.10.129.10">
    <property type="entry name" value="Hotdog Thioesterase"/>
    <property type="match status" value="1"/>
</dbReference>
<dbReference type="InterPro" id="IPR029069">
    <property type="entry name" value="HotDog_dom_sf"/>
</dbReference>
<name>A0A2H3JLL9_WOLCO</name>
<dbReference type="STRING" id="742152.A0A2H3JLL9"/>
<evidence type="ECO:0000313" key="4">
    <source>
        <dbReference type="EMBL" id="PCH40753.1"/>
    </source>
</evidence>
<evidence type="ECO:0000256" key="1">
    <source>
        <dbReference type="ARBA" id="ARBA00008324"/>
    </source>
</evidence>
<proteinExistence type="inferred from homology"/>
<evidence type="ECO:0000256" key="2">
    <source>
        <dbReference type="ARBA" id="ARBA00022801"/>
    </source>
</evidence>
<dbReference type="PANTHER" id="PTHR21660">
    <property type="entry name" value="THIOESTERASE SUPERFAMILY MEMBER-RELATED"/>
    <property type="match status" value="1"/>
</dbReference>
<dbReference type="InterPro" id="IPR006683">
    <property type="entry name" value="Thioestr_dom"/>
</dbReference>
<dbReference type="PANTHER" id="PTHR21660:SF1">
    <property type="entry name" value="ACYL-COENZYME A THIOESTERASE 13"/>
    <property type="match status" value="1"/>
</dbReference>
<reference evidence="4 5" key="1">
    <citation type="journal article" date="2012" name="Science">
        <title>The Paleozoic origin of enzymatic lignin decomposition reconstructed from 31 fungal genomes.</title>
        <authorList>
            <person name="Floudas D."/>
            <person name="Binder M."/>
            <person name="Riley R."/>
            <person name="Barry K."/>
            <person name="Blanchette R.A."/>
            <person name="Henrissat B."/>
            <person name="Martinez A.T."/>
            <person name="Otillar R."/>
            <person name="Spatafora J.W."/>
            <person name="Yadav J.S."/>
            <person name="Aerts A."/>
            <person name="Benoit I."/>
            <person name="Boyd A."/>
            <person name="Carlson A."/>
            <person name="Copeland A."/>
            <person name="Coutinho P.M."/>
            <person name="de Vries R.P."/>
            <person name="Ferreira P."/>
            <person name="Findley K."/>
            <person name="Foster B."/>
            <person name="Gaskell J."/>
            <person name="Glotzer D."/>
            <person name="Gorecki P."/>
            <person name="Heitman J."/>
            <person name="Hesse C."/>
            <person name="Hori C."/>
            <person name="Igarashi K."/>
            <person name="Jurgens J.A."/>
            <person name="Kallen N."/>
            <person name="Kersten P."/>
            <person name="Kohler A."/>
            <person name="Kuees U."/>
            <person name="Kumar T.K.A."/>
            <person name="Kuo A."/>
            <person name="LaButti K."/>
            <person name="Larrondo L.F."/>
            <person name="Lindquist E."/>
            <person name="Ling A."/>
            <person name="Lombard V."/>
            <person name="Lucas S."/>
            <person name="Lundell T."/>
            <person name="Martin R."/>
            <person name="McLaughlin D.J."/>
            <person name="Morgenstern I."/>
            <person name="Morin E."/>
            <person name="Murat C."/>
            <person name="Nagy L.G."/>
            <person name="Nolan M."/>
            <person name="Ohm R.A."/>
            <person name="Patyshakuliyeva A."/>
            <person name="Rokas A."/>
            <person name="Ruiz-Duenas F.J."/>
            <person name="Sabat G."/>
            <person name="Salamov A."/>
            <person name="Samejima M."/>
            <person name="Schmutz J."/>
            <person name="Slot J.C."/>
            <person name="St John F."/>
            <person name="Stenlid J."/>
            <person name="Sun H."/>
            <person name="Sun S."/>
            <person name="Syed K."/>
            <person name="Tsang A."/>
            <person name="Wiebenga A."/>
            <person name="Young D."/>
            <person name="Pisabarro A."/>
            <person name="Eastwood D.C."/>
            <person name="Martin F."/>
            <person name="Cullen D."/>
            <person name="Grigoriev I.V."/>
            <person name="Hibbett D.S."/>
        </authorList>
    </citation>
    <scope>NUCLEOTIDE SEQUENCE [LARGE SCALE GENOMIC DNA]</scope>
    <source>
        <strain evidence="4 5">MD-104</strain>
    </source>
</reference>
<feature type="domain" description="Thioesterase" evidence="3">
    <location>
        <begin position="85"/>
        <end position="163"/>
    </location>
</feature>
<keyword evidence="5" id="KW-1185">Reference proteome</keyword>
<dbReference type="Pfam" id="PF03061">
    <property type="entry name" value="4HBT"/>
    <property type="match status" value="1"/>
</dbReference>
<protein>
    <recommendedName>
        <fullName evidence="3">Thioesterase domain-containing protein</fullName>
    </recommendedName>
</protein>
<dbReference type="EMBL" id="KB468113">
    <property type="protein sequence ID" value="PCH40753.1"/>
    <property type="molecule type" value="Genomic_DNA"/>
</dbReference>
<dbReference type="NCBIfam" id="TIGR00369">
    <property type="entry name" value="unchar_dom_1"/>
    <property type="match status" value="1"/>
</dbReference>
<keyword evidence="2" id="KW-0378">Hydrolase</keyword>
<dbReference type="OrthoDB" id="2831072at2759"/>
<dbReference type="AlphaFoldDB" id="A0A2H3JLL9"/>
<dbReference type="GO" id="GO:0047617">
    <property type="term" value="F:fatty acyl-CoA hydrolase activity"/>
    <property type="evidence" value="ECO:0007669"/>
    <property type="project" value="InterPro"/>
</dbReference>
<dbReference type="SUPFAM" id="SSF54637">
    <property type="entry name" value="Thioesterase/thiol ester dehydrase-isomerase"/>
    <property type="match status" value="1"/>
</dbReference>
<dbReference type="OMA" id="VHIKMLP"/>
<dbReference type="Proteomes" id="UP000218811">
    <property type="component" value="Unassembled WGS sequence"/>
</dbReference>
<evidence type="ECO:0000259" key="3">
    <source>
        <dbReference type="Pfam" id="PF03061"/>
    </source>
</evidence>
<dbReference type="InterPro" id="IPR039298">
    <property type="entry name" value="ACOT13"/>
</dbReference>
<comment type="similarity">
    <text evidence="1">Belongs to the thioesterase PaaI family.</text>
</comment>
<evidence type="ECO:0000313" key="5">
    <source>
        <dbReference type="Proteomes" id="UP000218811"/>
    </source>
</evidence>
<dbReference type="CDD" id="cd03443">
    <property type="entry name" value="PaaI_thioesterase"/>
    <property type="match status" value="1"/>
</dbReference>
<organism evidence="4 5">
    <name type="scientific">Wolfiporia cocos (strain MD-104)</name>
    <name type="common">Brown rot fungus</name>
    <dbReference type="NCBI Taxonomy" id="742152"/>
    <lineage>
        <taxon>Eukaryota</taxon>
        <taxon>Fungi</taxon>
        <taxon>Dikarya</taxon>
        <taxon>Basidiomycota</taxon>
        <taxon>Agaricomycotina</taxon>
        <taxon>Agaricomycetes</taxon>
        <taxon>Polyporales</taxon>
        <taxon>Phaeolaceae</taxon>
        <taxon>Wolfiporia</taxon>
    </lineage>
</organism>
<gene>
    <name evidence="4" type="ORF">WOLCODRAFT_136971</name>
</gene>
<sequence>MTAERVQHWTNAMQDARGNVPTELKDKLIRLVAIFTREGDFGDSVVLGLKATELSLFERPEDGSTQARVVFELTVTRDMVNTHDMLHGGCSAFIVDTCSSIALALAGYAKGGNVDLVSQALNTNYFAGASLGDKLEIVNVTLATGSRTSTARTEIWDTTTRRLCASGTHVKMRPAASNLKL</sequence>